<keyword evidence="1" id="KW-1133">Transmembrane helix</keyword>
<dbReference type="AlphaFoldDB" id="A0A2T1NCL1"/>
<reference evidence="2 3" key="1">
    <citation type="submission" date="2018-03" db="EMBL/GenBank/DDBJ databases">
        <title>Mesoflavibacter sp. HG37 and Mesoflavibacter sp. HG96 sp.nov., two marine bacteria isolated from seawater of Western Pacific Ocean.</title>
        <authorList>
            <person name="Cheng H."/>
            <person name="Wu Y.-H."/>
            <person name="Guo L.-L."/>
            <person name="Xu X.-W."/>
        </authorList>
    </citation>
    <scope>NUCLEOTIDE SEQUENCE [LARGE SCALE GENOMIC DNA]</scope>
    <source>
        <strain evidence="2 3">KCTC 32269</strain>
    </source>
</reference>
<comment type="caution">
    <text evidence="2">The sequence shown here is derived from an EMBL/GenBank/DDBJ whole genome shotgun (WGS) entry which is preliminary data.</text>
</comment>
<protein>
    <recommendedName>
        <fullName evidence="4">DUF3566 domain-containing protein</fullName>
    </recommendedName>
</protein>
<dbReference type="EMBL" id="PXOQ01000007">
    <property type="protein sequence ID" value="PSG90156.1"/>
    <property type="molecule type" value="Genomic_DNA"/>
</dbReference>
<evidence type="ECO:0000313" key="3">
    <source>
        <dbReference type="Proteomes" id="UP000238426"/>
    </source>
</evidence>
<sequence>MSTLRLKLKRIDPVKYATIAAFLTALVMLIVFVPFMLIFSALGAGAATESMGAGAAIFGGGIFIVILAPIIYGVFTFIFTLIAVSLFNFILKKTGGLDIDFEKAGLDINRIGE</sequence>
<gene>
    <name evidence="2" type="ORF">C7H52_02445</name>
</gene>
<dbReference type="OrthoDB" id="1189688at2"/>
<dbReference type="Proteomes" id="UP000238426">
    <property type="component" value="Unassembled WGS sequence"/>
</dbReference>
<keyword evidence="1" id="KW-0472">Membrane</keyword>
<evidence type="ECO:0008006" key="4">
    <source>
        <dbReference type="Google" id="ProtNLM"/>
    </source>
</evidence>
<proteinExistence type="predicted"/>
<feature type="transmembrane region" description="Helical" evidence="1">
    <location>
        <begin position="20"/>
        <end position="42"/>
    </location>
</feature>
<feature type="transmembrane region" description="Helical" evidence="1">
    <location>
        <begin position="62"/>
        <end position="91"/>
    </location>
</feature>
<keyword evidence="3" id="KW-1185">Reference proteome</keyword>
<dbReference type="RefSeq" id="WP_106462297.1">
    <property type="nucleotide sequence ID" value="NZ_PXOQ01000007.1"/>
</dbReference>
<evidence type="ECO:0000256" key="1">
    <source>
        <dbReference type="SAM" id="Phobius"/>
    </source>
</evidence>
<accession>A0A2T1NCL1</accession>
<name>A0A2T1NCL1_9FLAO</name>
<organism evidence="2 3">
    <name type="scientific">Aurantibacter aestuarii</name>
    <dbReference type="NCBI Taxonomy" id="1266046"/>
    <lineage>
        <taxon>Bacteria</taxon>
        <taxon>Pseudomonadati</taxon>
        <taxon>Bacteroidota</taxon>
        <taxon>Flavobacteriia</taxon>
        <taxon>Flavobacteriales</taxon>
        <taxon>Flavobacteriaceae</taxon>
        <taxon>Aurantibacter</taxon>
    </lineage>
</organism>
<keyword evidence="1" id="KW-0812">Transmembrane</keyword>
<evidence type="ECO:0000313" key="2">
    <source>
        <dbReference type="EMBL" id="PSG90156.1"/>
    </source>
</evidence>